<keyword evidence="2 4" id="KW-0238">DNA-binding</keyword>
<dbReference type="KEGG" id="mdr:MDOR_37380"/>
<evidence type="ECO:0000259" key="5">
    <source>
        <dbReference type="PROSITE" id="PS50977"/>
    </source>
</evidence>
<dbReference type="GO" id="GO:0003700">
    <property type="term" value="F:DNA-binding transcription factor activity"/>
    <property type="evidence" value="ECO:0007669"/>
    <property type="project" value="TreeGrafter"/>
</dbReference>
<dbReference type="Proteomes" id="UP000467201">
    <property type="component" value="Chromosome"/>
</dbReference>
<dbReference type="STRING" id="126673.AWC01_15700"/>
<proteinExistence type="predicted"/>
<dbReference type="EMBL" id="LQOS01000046">
    <property type="protein sequence ID" value="ORV37700.1"/>
    <property type="molecule type" value="Genomic_DNA"/>
</dbReference>
<evidence type="ECO:0000256" key="4">
    <source>
        <dbReference type="PROSITE-ProRule" id="PRU00335"/>
    </source>
</evidence>
<accession>A0A1X1T0D3</accession>
<keyword evidence="1" id="KW-0805">Transcription regulation</keyword>
<evidence type="ECO:0000313" key="7">
    <source>
        <dbReference type="EMBL" id="ORV37700.1"/>
    </source>
</evidence>
<evidence type="ECO:0000256" key="3">
    <source>
        <dbReference type="ARBA" id="ARBA00023163"/>
    </source>
</evidence>
<dbReference type="Gene3D" id="1.10.357.10">
    <property type="entry name" value="Tetracycline Repressor, domain 2"/>
    <property type="match status" value="1"/>
</dbReference>
<protein>
    <submittedName>
        <fullName evidence="6">TetR family transcriptional regulator</fullName>
    </submittedName>
</protein>
<feature type="DNA-binding region" description="H-T-H motif" evidence="4">
    <location>
        <begin position="16"/>
        <end position="35"/>
    </location>
</feature>
<sequence>MGALKVFARDGFSRASIESIAAEAGVSTRTIYNHYADKAELFHTVIVASADRTARHQIDIVRRRLGTVTDIDAALVGFGTVWARPDPDTALHFALVRQVRADIDHIPIETIEAWQRTGPRQVKAEIAQHLRRWSDLGLIAIPTGRQAAELAAAQLIALTAGVADRPGEPLGDAALLRVVKSGVRVFLAAHPPPP</sequence>
<name>A0A1X1T0D3_9MYCO</name>
<evidence type="ECO:0000313" key="6">
    <source>
        <dbReference type="EMBL" id="BBZ09569.1"/>
    </source>
</evidence>
<dbReference type="Pfam" id="PF14246">
    <property type="entry name" value="TetR_C_7"/>
    <property type="match status" value="1"/>
</dbReference>
<reference evidence="7 8" key="1">
    <citation type="submission" date="2016-01" db="EMBL/GenBank/DDBJ databases">
        <title>The new phylogeny of the genus Mycobacterium.</title>
        <authorList>
            <person name="Tarcisio F."/>
            <person name="Conor M."/>
            <person name="Antonella G."/>
            <person name="Elisabetta G."/>
            <person name="Giulia F.S."/>
            <person name="Sara T."/>
            <person name="Anna F."/>
            <person name="Clotilde B."/>
            <person name="Roberto B."/>
            <person name="Veronica D.S."/>
            <person name="Fabio R."/>
            <person name="Monica P."/>
            <person name="Olivier J."/>
            <person name="Enrico T."/>
            <person name="Nicola S."/>
        </authorList>
    </citation>
    <scope>NUCLEOTIDE SEQUENCE [LARGE SCALE GENOMIC DNA]</scope>
    <source>
        <strain evidence="7 8">DSM 44339</strain>
    </source>
</reference>
<evidence type="ECO:0000256" key="2">
    <source>
        <dbReference type="ARBA" id="ARBA00023125"/>
    </source>
</evidence>
<evidence type="ECO:0000313" key="8">
    <source>
        <dbReference type="Proteomes" id="UP000193564"/>
    </source>
</evidence>
<dbReference type="PROSITE" id="PS50977">
    <property type="entry name" value="HTH_TETR_2"/>
    <property type="match status" value="1"/>
</dbReference>
<dbReference type="PANTHER" id="PTHR30055:SF234">
    <property type="entry name" value="HTH-TYPE TRANSCRIPTIONAL REGULATOR BETI"/>
    <property type="match status" value="1"/>
</dbReference>
<dbReference type="SUPFAM" id="SSF46689">
    <property type="entry name" value="Homeodomain-like"/>
    <property type="match status" value="1"/>
</dbReference>
<evidence type="ECO:0000313" key="9">
    <source>
        <dbReference type="Proteomes" id="UP000467201"/>
    </source>
</evidence>
<evidence type="ECO:0000256" key="1">
    <source>
        <dbReference type="ARBA" id="ARBA00023015"/>
    </source>
</evidence>
<reference evidence="6 9" key="2">
    <citation type="journal article" date="2019" name="Emerg. Microbes Infect.">
        <title>Comprehensive subspecies identification of 175 nontuberculous mycobacteria species based on 7547 genomic profiles.</title>
        <authorList>
            <person name="Matsumoto Y."/>
            <person name="Kinjo T."/>
            <person name="Motooka D."/>
            <person name="Nabeya D."/>
            <person name="Jung N."/>
            <person name="Uechi K."/>
            <person name="Horii T."/>
            <person name="Iida T."/>
            <person name="Fujita J."/>
            <person name="Nakamura S."/>
        </authorList>
    </citation>
    <scope>NUCLEOTIDE SEQUENCE [LARGE SCALE GENOMIC DNA]</scope>
    <source>
        <strain evidence="6 9">JCM 12405</strain>
    </source>
</reference>
<dbReference type="GO" id="GO:0000976">
    <property type="term" value="F:transcription cis-regulatory region binding"/>
    <property type="evidence" value="ECO:0007669"/>
    <property type="project" value="TreeGrafter"/>
</dbReference>
<dbReference type="InterPro" id="IPR009057">
    <property type="entry name" value="Homeodomain-like_sf"/>
</dbReference>
<dbReference type="InterPro" id="IPR039536">
    <property type="entry name" value="TetR_C_Proteobacteria"/>
</dbReference>
<dbReference type="PANTHER" id="PTHR30055">
    <property type="entry name" value="HTH-TYPE TRANSCRIPTIONAL REGULATOR RUTR"/>
    <property type="match status" value="1"/>
</dbReference>
<dbReference type="InterPro" id="IPR001647">
    <property type="entry name" value="HTH_TetR"/>
</dbReference>
<dbReference type="InterPro" id="IPR050109">
    <property type="entry name" value="HTH-type_TetR-like_transc_reg"/>
</dbReference>
<reference evidence="6" key="3">
    <citation type="submission" date="2020-02" db="EMBL/GenBank/DDBJ databases">
        <authorList>
            <person name="Matsumoto Y."/>
            <person name="Motooka D."/>
            <person name="Nakamura S."/>
        </authorList>
    </citation>
    <scope>NUCLEOTIDE SEQUENCE</scope>
    <source>
        <strain evidence="6">JCM 12405</strain>
    </source>
</reference>
<dbReference type="EMBL" id="AP022605">
    <property type="protein sequence ID" value="BBZ09569.1"/>
    <property type="molecule type" value="Genomic_DNA"/>
</dbReference>
<dbReference type="AlphaFoldDB" id="A0A1X1T0D3"/>
<gene>
    <name evidence="7" type="ORF">AWC01_15700</name>
    <name evidence="6" type="ORF">MDOR_37380</name>
</gene>
<dbReference type="Pfam" id="PF00440">
    <property type="entry name" value="TetR_N"/>
    <property type="match status" value="1"/>
</dbReference>
<organism evidence="7 8">
    <name type="scientific">Mycolicibacterium doricum</name>
    <dbReference type="NCBI Taxonomy" id="126673"/>
    <lineage>
        <taxon>Bacteria</taxon>
        <taxon>Bacillati</taxon>
        <taxon>Actinomycetota</taxon>
        <taxon>Actinomycetes</taxon>
        <taxon>Mycobacteriales</taxon>
        <taxon>Mycobacteriaceae</taxon>
        <taxon>Mycolicibacterium</taxon>
    </lineage>
</organism>
<keyword evidence="8" id="KW-1185">Reference proteome</keyword>
<feature type="domain" description="HTH tetR-type" evidence="5">
    <location>
        <begin position="1"/>
        <end position="53"/>
    </location>
</feature>
<keyword evidence="3" id="KW-0804">Transcription</keyword>
<dbReference type="Proteomes" id="UP000193564">
    <property type="component" value="Unassembled WGS sequence"/>
</dbReference>